<feature type="transmembrane region" description="Helical" evidence="12">
    <location>
        <begin position="99"/>
        <end position="116"/>
    </location>
</feature>
<feature type="transmembrane region" description="Helical" evidence="12">
    <location>
        <begin position="317"/>
        <end position="343"/>
    </location>
</feature>
<name>A0A0P9EP07_9BACL</name>
<evidence type="ECO:0000313" key="13">
    <source>
        <dbReference type="EMBL" id="KPV45216.1"/>
    </source>
</evidence>
<dbReference type="PATRIC" id="fig|471514.4.peg.3291"/>
<dbReference type="GO" id="GO:0046872">
    <property type="term" value="F:metal ion binding"/>
    <property type="evidence" value="ECO:0007669"/>
    <property type="project" value="UniProtKB-UniRule"/>
</dbReference>
<dbReference type="GO" id="GO:0009055">
    <property type="term" value="F:electron transfer activity"/>
    <property type="evidence" value="ECO:0007669"/>
    <property type="project" value="UniProtKB-UniRule"/>
</dbReference>
<feature type="transmembrane region" description="Helical" evidence="12">
    <location>
        <begin position="15"/>
        <end position="38"/>
    </location>
</feature>
<dbReference type="GO" id="GO:0019646">
    <property type="term" value="P:aerobic electron transport chain"/>
    <property type="evidence" value="ECO:0007669"/>
    <property type="project" value="InterPro"/>
</dbReference>
<keyword evidence="8 12" id="KW-0249">Electron transport</keyword>
<gene>
    <name evidence="13" type="ORF">AN477_03385</name>
</gene>
<dbReference type="RefSeq" id="WP_157061792.1">
    <property type="nucleotide sequence ID" value="NZ_LJCO01000012.1"/>
</dbReference>
<keyword evidence="11 12" id="KW-0472">Membrane</keyword>
<evidence type="ECO:0000256" key="10">
    <source>
        <dbReference type="ARBA" id="ARBA00023004"/>
    </source>
</evidence>
<comment type="similarity">
    <text evidence="2 12">Belongs to the cytochrome ubiquinol oxidase subunit 1 family.</text>
</comment>
<accession>A0A0P9EP07</accession>
<dbReference type="PANTHER" id="PTHR30365:SF14">
    <property type="entry name" value="CYTOCHROME BD MENAQUINOL OXIDASE SUBUNIT I-RELATED"/>
    <property type="match status" value="1"/>
</dbReference>
<evidence type="ECO:0000313" key="14">
    <source>
        <dbReference type="Proteomes" id="UP000050482"/>
    </source>
</evidence>
<keyword evidence="6 12" id="KW-0812">Transmembrane</keyword>
<keyword evidence="4 12" id="KW-1003">Cell membrane</keyword>
<dbReference type="Pfam" id="PF01654">
    <property type="entry name" value="Cyt_bd_oxida_I"/>
    <property type="match status" value="1"/>
</dbReference>
<dbReference type="PANTHER" id="PTHR30365">
    <property type="entry name" value="CYTOCHROME D UBIQUINOL OXIDASE"/>
    <property type="match status" value="1"/>
</dbReference>
<evidence type="ECO:0000256" key="12">
    <source>
        <dbReference type="PIRNR" id="PIRNR006446"/>
    </source>
</evidence>
<keyword evidence="9 12" id="KW-1133">Transmembrane helix</keyword>
<feature type="transmembrane region" description="Helical" evidence="12">
    <location>
        <begin position="128"/>
        <end position="149"/>
    </location>
</feature>
<dbReference type="EMBL" id="LJCO01000012">
    <property type="protein sequence ID" value="KPV45216.1"/>
    <property type="molecule type" value="Genomic_DNA"/>
</dbReference>
<keyword evidence="7 12" id="KW-0479">Metal-binding</keyword>
<feature type="transmembrane region" description="Helical" evidence="12">
    <location>
        <begin position="355"/>
        <end position="381"/>
    </location>
</feature>
<feature type="transmembrane region" description="Helical" evidence="12">
    <location>
        <begin position="58"/>
        <end position="79"/>
    </location>
</feature>
<feature type="transmembrane region" description="Helical" evidence="12">
    <location>
        <begin position="180"/>
        <end position="200"/>
    </location>
</feature>
<dbReference type="InterPro" id="IPR002585">
    <property type="entry name" value="Cyt-d_ubiquinol_oxidase_su_1"/>
</dbReference>
<dbReference type="Proteomes" id="UP000050482">
    <property type="component" value="Unassembled WGS sequence"/>
</dbReference>
<dbReference type="GO" id="GO:0070069">
    <property type="term" value="C:cytochrome complex"/>
    <property type="evidence" value="ECO:0007669"/>
    <property type="project" value="UniProtKB-UniRule"/>
</dbReference>
<keyword evidence="14" id="KW-1185">Reference proteome</keyword>
<evidence type="ECO:0000256" key="11">
    <source>
        <dbReference type="ARBA" id="ARBA00023136"/>
    </source>
</evidence>
<feature type="transmembrane region" description="Helical" evidence="12">
    <location>
        <begin position="401"/>
        <end position="425"/>
    </location>
</feature>
<dbReference type="OrthoDB" id="9807042at2"/>
<protein>
    <recommendedName>
        <fullName evidence="15">Cytochrome D ubiquinol oxidase subunit I</fullName>
    </recommendedName>
</protein>
<feature type="transmembrane region" description="Helical" evidence="12">
    <location>
        <begin position="220"/>
        <end position="238"/>
    </location>
</feature>
<evidence type="ECO:0000256" key="6">
    <source>
        <dbReference type="ARBA" id="ARBA00022692"/>
    </source>
</evidence>
<keyword evidence="10 12" id="KW-0408">Iron</keyword>
<dbReference type="GO" id="GO:0005886">
    <property type="term" value="C:plasma membrane"/>
    <property type="evidence" value="ECO:0007669"/>
    <property type="project" value="UniProtKB-SubCell"/>
</dbReference>
<evidence type="ECO:0000256" key="5">
    <source>
        <dbReference type="ARBA" id="ARBA00022617"/>
    </source>
</evidence>
<evidence type="ECO:0008006" key="15">
    <source>
        <dbReference type="Google" id="ProtNLM"/>
    </source>
</evidence>
<sequence>MNHVEMARALFGITLGYHIVYATIGVGIPLLIFIAEIVAARTKQQVYQVFAVRMVRILLLLVGVGIVTGTTVAVMLSVLWPTFMRVVGQVINVPFEMEIFAFMLESLFLAIYVYGGKRLSVKTRILSALFMSIGSTASAVLITDVNSFMNTPTGVTWVNGSPTQIDLLRAFFNPAFPTELAHVVVSAYMAVAFVMSAVAAKNLLKRDQTSEERAYHRQTLSLTMAVGGVTSVLTAFIGDLSGKFLAKFQPEKLAAAEGLFHTTRNAPLVIGGIASAATQSVVGGIHVPDLLSWLATERLDGKVLGLDHFPQNTWPPLFVHLLFDTMVGIGSFCIAVAVTYWVYRFRAKTLDVPGWLLRVIFVTGFLAMIGIEAGWCFAEFARQPWIIYGVMTVSQAVTPSASVGILFVGFVSLYGVLLIATIWALKRYFRNHPLSEYQVTYTTHVVKHEKEGNLA</sequence>
<dbReference type="GO" id="GO:0020037">
    <property type="term" value="F:heme binding"/>
    <property type="evidence" value="ECO:0007669"/>
    <property type="project" value="TreeGrafter"/>
</dbReference>
<evidence type="ECO:0000256" key="1">
    <source>
        <dbReference type="ARBA" id="ARBA00004651"/>
    </source>
</evidence>
<evidence type="ECO:0000256" key="2">
    <source>
        <dbReference type="ARBA" id="ARBA00009819"/>
    </source>
</evidence>
<dbReference type="GO" id="GO:0016682">
    <property type="term" value="F:oxidoreductase activity, acting on diphenols and related substances as donors, oxygen as acceptor"/>
    <property type="evidence" value="ECO:0007669"/>
    <property type="project" value="TreeGrafter"/>
</dbReference>
<evidence type="ECO:0000256" key="3">
    <source>
        <dbReference type="ARBA" id="ARBA00022448"/>
    </source>
</evidence>
<dbReference type="STRING" id="471514.AN477_03385"/>
<keyword evidence="5 12" id="KW-0349">Heme</keyword>
<dbReference type="PIRSF" id="PIRSF006446">
    <property type="entry name" value="Cyt_quinol_oxidase_1"/>
    <property type="match status" value="1"/>
</dbReference>
<comment type="subcellular location">
    <subcellularLocation>
        <location evidence="1">Cell membrane</location>
        <topology evidence="1">Multi-pass membrane protein</topology>
    </subcellularLocation>
</comment>
<evidence type="ECO:0000256" key="9">
    <source>
        <dbReference type="ARBA" id="ARBA00022989"/>
    </source>
</evidence>
<proteinExistence type="inferred from homology"/>
<reference evidence="13 14" key="1">
    <citation type="submission" date="2015-09" db="EMBL/GenBank/DDBJ databases">
        <title>Draft genome sequence of Alicyclobacillus ferrooxydans DSM 22381.</title>
        <authorList>
            <person name="Hemp J."/>
        </authorList>
    </citation>
    <scope>NUCLEOTIDE SEQUENCE [LARGE SCALE GENOMIC DNA]</scope>
    <source>
        <strain evidence="13 14">TC-34</strain>
    </source>
</reference>
<dbReference type="AlphaFoldDB" id="A0A0P9EP07"/>
<evidence type="ECO:0000256" key="4">
    <source>
        <dbReference type="ARBA" id="ARBA00022475"/>
    </source>
</evidence>
<evidence type="ECO:0000256" key="8">
    <source>
        <dbReference type="ARBA" id="ARBA00022982"/>
    </source>
</evidence>
<keyword evidence="3 12" id="KW-0813">Transport</keyword>
<organism evidence="13 14">
    <name type="scientific">Alicyclobacillus ferrooxydans</name>
    <dbReference type="NCBI Taxonomy" id="471514"/>
    <lineage>
        <taxon>Bacteria</taxon>
        <taxon>Bacillati</taxon>
        <taxon>Bacillota</taxon>
        <taxon>Bacilli</taxon>
        <taxon>Bacillales</taxon>
        <taxon>Alicyclobacillaceae</taxon>
        <taxon>Alicyclobacillus</taxon>
    </lineage>
</organism>
<comment type="caution">
    <text evidence="13">The sequence shown here is derived from an EMBL/GenBank/DDBJ whole genome shotgun (WGS) entry which is preliminary data.</text>
</comment>
<evidence type="ECO:0000256" key="7">
    <source>
        <dbReference type="ARBA" id="ARBA00022723"/>
    </source>
</evidence>